<dbReference type="EMBL" id="LT840184">
    <property type="protein sequence ID" value="SMF78016.1"/>
    <property type="molecule type" value="Genomic_DNA"/>
</dbReference>
<sequence>MAVTAIPTSSAKCGTTTDTNVGLNPNTNANDKVQAFADAFSSAASTASSNCHNLPGKLILGLWGGESGWATGNTQKNNQNWANMTYTNDSNPPGNIGKGSNGWAKFCGRNTFATGFAGFLKNNSRYSDLIKYLKETSSPDANSCAKYIADAGYGGSDHKAYYDLLVGYMSTLCNRSDYC</sequence>
<gene>
    <name evidence="2" type="ORF">SAMN05661091_1514</name>
</gene>
<name>A0A1X7H149_9BACL</name>
<proteinExistence type="predicted"/>
<dbReference type="RefSeq" id="WP_208918439.1">
    <property type="nucleotide sequence ID" value="NZ_LT840184.1"/>
</dbReference>
<evidence type="ECO:0000259" key="1">
    <source>
        <dbReference type="Pfam" id="PF01832"/>
    </source>
</evidence>
<reference evidence="2 3" key="1">
    <citation type="submission" date="2017-04" db="EMBL/GenBank/DDBJ databases">
        <authorList>
            <person name="Afonso C.L."/>
            <person name="Miller P.J."/>
            <person name="Scott M.A."/>
            <person name="Spackman E."/>
            <person name="Goraichik I."/>
            <person name="Dimitrov K.M."/>
            <person name="Suarez D.L."/>
            <person name="Swayne D.E."/>
        </authorList>
    </citation>
    <scope>NUCLEOTIDE SEQUENCE [LARGE SCALE GENOMIC DNA]</scope>
    <source>
        <strain evidence="2 3">N3/975</strain>
    </source>
</reference>
<accession>A0A1X7H149</accession>
<protein>
    <submittedName>
        <fullName evidence="2">Mannosyl-glycoprotein endo-beta-N-acetylglucosaminidase</fullName>
    </submittedName>
</protein>
<feature type="domain" description="Mannosyl-glycoprotein endo-beta-N-acetylglucosamidase-like" evidence="1">
    <location>
        <begin position="48"/>
        <end position="171"/>
    </location>
</feature>
<dbReference type="InterPro" id="IPR002901">
    <property type="entry name" value="MGlyc_endo_b_GlcNAc-like_dom"/>
</dbReference>
<dbReference type="Proteomes" id="UP000192940">
    <property type="component" value="Chromosome I"/>
</dbReference>
<evidence type="ECO:0000313" key="2">
    <source>
        <dbReference type="EMBL" id="SMF78016.1"/>
    </source>
</evidence>
<keyword evidence="3" id="KW-1185">Reference proteome</keyword>
<dbReference type="Pfam" id="PF01832">
    <property type="entry name" value="Glucosaminidase"/>
    <property type="match status" value="1"/>
</dbReference>
<evidence type="ECO:0000313" key="3">
    <source>
        <dbReference type="Proteomes" id="UP000192940"/>
    </source>
</evidence>
<dbReference type="AlphaFoldDB" id="A0A1X7H149"/>
<dbReference type="GO" id="GO:0004040">
    <property type="term" value="F:amidase activity"/>
    <property type="evidence" value="ECO:0007669"/>
    <property type="project" value="InterPro"/>
</dbReference>
<organism evidence="2 3">
    <name type="scientific">Paenibacillus uliginis N3/975</name>
    <dbReference type="NCBI Taxonomy" id="1313296"/>
    <lineage>
        <taxon>Bacteria</taxon>
        <taxon>Bacillati</taxon>
        <taxon>Bacillota</taxon>
        <taxon>Bacilli</taxon>
        <taxon>Bacillales</taxon>
        <taxon>Paenibacillaceae</taxon>
        <taxon>Paenibacillus</taxon>
    </lineage>
</organism>